<dbReference type="Pfam" id="PF13853">
    <property type="entry name" value="7tm_4"/>
    <property type="match status" value="1"/>
</dbReference>
<dbReference type="Proteomes" id="UP000018936">
    <property type="component" value="Unassembled WGS sequence"/>
</dbReference>
<keyword evidence="10 11" id="KW-0807">Transducer</keyword>
<evidence type="ECO:0000256" key="2">
    <source>
        <dbReference type="ARBA" id="ARBA00022475"/>
    </source>
</evidence>
<dbReference type="SUPFAM" id="SSF81321">
    <property type="entry name" value="Family A G protein-coupled receptor-like"/>
    <property type="match status" value="1"/>
</dbReference>
<name>V8NK20_OPHHA</name>
<keyword evidence="6 12" id="KW-1133">Transmembrane helix</keyword>
<dbReference type="AlphaFoldDB" id="V8NK20"/>
<keyword evidence="15" id="KW-1185">Reference proteome</keyword>
<dbReference type="CDD" id="cd15428">
    <property type="entry name" value="7tmA_OR2D-like"/>
    <property type="match status" value="1"/>
</dbReference>
<keyword evidence="4 11" id="KW-0812">Transmembrane</keyword>
<evidence type="ECO:0000256" key="8">
    <source>
        <dbReference type="ARBA" id="ARBA00023136"/>
    </source>
</evidence>
<feature type="transmembrane region" description="Helical" evidence="12">
    <location>
        <begin position="360"/>
        <end position="377"/>
    </location>
</feature>
<dbReference type="PANTHER" id="PTHR26453">
    <property type="entry name" value="OLFACTORY RECEPTOR"/>
    <property type="match status" value="1"/>
</dbReference>
<sequence>MRKKSRHGMEIDGRDKESENLSVYTPQATSLYQFSSSPWLSGFFMPFGLTSMFRLSFCDSNVINHFFCDIPPTLLLKLACGNILMMEIAVFVFSVVFTDFCIAHCFYISVGIMDNLRDGNQTSWPKEFILMGISNHWVTNIALFVTFVFIYLMAMIGNLLLVLLVIVDSHLHSPMYFFLSNFSVLEACYTSTVVPQMLSHLLSEERIIPLIRCGIQLYFFLSFGITECFLLSVMSYDRYIAICLPLHYSLTITKKVCISMATVSWVGGLFFSAINTAFTLNLSFGNHNKIDHFLCEMPALVKIASGDTHQAKMCMSISCLFTLVLPLLLILASYTRILYSIFGKGSLTGKHKAISTCSSHMMVVSLFFGSVLSIYMQPKSSTSKEYVKMASVFYIIITPALNPLIYSLRNKEVTHALKKLIYKNYDKAKRFCRALQKH</sequence>
<keyword evidence="8 12" id="KW-0472">Membrane</keyword>
<evidence type="ECO:0000256" key="5">
    <source>
        <dbReference type="ARBA" id="ARBA00022725"/>
    </source>
</evidence>
<evidence type="ECO:0000259" key="13">
    <source>
        <dbReference type="PROSITE" id="PS50262"/>
    </source>
</evidence>
<protein>
    <submittedName>
        <fullName evidence="14">Olfactory receptor 2D2</fullName>
    </submittedName>
</protein>
<accession>V8NK20</accession>
<comment type="subcellular location">
    <subcellularLocation>
        <location evidence="1">Cell membrane</location>
        <topology evidence="1">Multi-pass membrane protein</topology>
    </subcellularLocation>
</comment>
<comment type="similarity">
    <text evidence="11">Belongs to the G-protein coupled receptor 1 family.</text>
</comment>
<evidence type="ECO:0000256" key="1">
    <source>
        <dbReference type="ARBA" id="ARBA00004651"/>
    </source>
</evidence>
<dbReference type="InterPro" id="IPR000276">
    <property type="entry name" value="GPCR_Rhodpsn"/>
</dbReference>
<feature type="transmembrane region" description="Helical" evidence="12">
    <location>
        <begin position="256"/>
        <end position="278"/>
    </location>
</feature>
<evidence type="ECO:0000256" key="10">
    <source>
        <dbReference type="ARBA" id="ARBA00023224"/>
    </source>
</evidence>
<dbReference type="FunFam" id="1.20.1070.10:FF:000005">
    <property type="entry name" value="Olfactory receptor"/>
    <property type="match status" value="1"/>
</dbReference>
<keyword evidence="3" id="KW-0716">Sensory transduction</keyword>
<dbReference type="GO" id="GO:0004984">
    <property type="term" value="F:olfactory receptor activity"/>
    <property type="evidence" value="ECO:0007669"/>
    <property type="project" value="InterPro"/>
</dbReference>
<dbReference type="PROSITE" id="PS00237">
    <property type="entry name" value="G_PROTEIN_RECEP_F1_1"/>
    <property type="match status" value="1"/>
</dbReference>
<dbReference type="GO" id="GO:0005886">
    <property type="term" value="C:plasma membrane"/>
    <property type="evidence" value="ECO:0007669"/>
    <property type="project" value="UniProtKB-SubCell"/>
</dbReference>
<keyword evidence="7 11" id="KW-0297">G-protein coupled receptor</keyword>
<evidence type="ECO:0000256" key="3">
    <source>
        <dbReference type="ARBA" id="ARBA00022606"/>
    </source>
</evidence>
<dbReference type="InterPro" id="IPR017452">
    <property type="entry name" value="GPCR_Rhodpsn_7TM"/>
</dbReference>
<proteinExistence type="inferred from homology"/>
<feature type="non-terminal residue" evidence="14">
    <location>
        <position position="1"/>
    </location>
</feature>
<keyword evidence="2" id="KW-1003">Cell membrane</keyword>
<dbReference type="PRINTS" id="PR00245">
    <property type="entry name" value="OLFACTORYR"/>
</dbReference>
<evidence type="ECO:0000256" key="11">
    <source>
        <dbReference type="RuleBase" id="RU000688"/>
    </source>
</evidence>
<dbReference type="GO" id="GO:0004930">
    <property type="term" value="F:G protein-coupled receptor activity"/>
    <property type="evidence" value="ECO:0007669"/>
    <property type="project" value="UniProtKB-KW"/>
</dbReference>
<dbReference type="Gene3D" id="1.20.1070.10">
    <property type="entry name" value="Rhodopsin 7-helix transmembrane proteins"/>
    <property type="match status" value="1"/>
</dbReference>
<gene>
    <name evidence="14" type="primary">OR2D2</name>
    <name evidence="14" type="ORF">L345_11913</name>
</gene>
<comment type="caution">
    <text evidence="14">The sequence shown here is derived from an EMBL/GenBank/DDBJ whole genome shotgun (WGS) entry which is preliminary data.</text>
</comment>
<evidence type="ECO:0000256" key="7">
    <source>
        <dbReference type="ARBA" id="ARBA00023040"/>
    </source>
</evidence>
<dbReference type="PROSITE" id="PS50262">
    <property type="entry name" value="G_PROTEIN_RECEP_F1_2"/>
    <property type="match status" value="1"/>
</dbReference>
<organism evidence="14 15">
    <name type="scientific">Ophiophagus hannah</name>
    <name type="common">King cobra</name>
    <name type="synonym">Naja hannah</name>
    <dbReference type="NCBI Taxonomy" id="8665"/>
    <lineage>
        <taxon>Eukaryota</taxon>
        <taxon>Metazoa</taxon>
        <taxon>Chordata</taxon>
        <taxon>Craniata</taxon>
        <taxon>Vertebrata</taxon>
        <taxon>Euteleostomi</taxon>
        <taxon>Lepidosauria</taxon>
        <taxon>Squamata</taxon>
        <taxon>Bifurcata</taxon>
        <taxon>Unidentata</taxon>
        <taxon>Episquamata</taxon>
        <taxon>Toxicofera</taxon>
        <taxon>Serpentes</taxon>
        <taxon>Colubroidea</taxon>
        <taxon>Elapidae</taxon>
        <taxon>Elapinae</taxon>
        <taxon>Ophiophagus</taxon>
    </lineage>
</organism>
<feature type="transmembrane region" description="Helical" evidence="12">
    <location>
        <begin position="141"/>
        <end position="167"/>
    </location>
</feature>
<feature type="non-terminal residue" evidence="14">
    <location>
        <position position="438"/>
    </location>
</feature>
<evidence type="ECO:0000256" key="4">
    <source>
        <dbReference type="ARBA" id="ARBA00022692"/>
    </source>
</evidence>
<feature type="transmembrane region" description="Helical" evidence="12">
    <location>
        <begin position="174"/>
        <end position="195"/>
    </location>
</feature>
<evidence type="ECO:0000256" key="9">
    <source>
        <dbReference type="ARBA" id="ARBA00023170"/>
    </source>
</evidence>
<evidence type="ECO:0000256" key="12">
    <source>
        <dbReference type="SAM" id="Phobius"/>
    </source>
</evidence>
<evidence type="ECO:0000256" key="6">
    <source>
        <dbReference type="ARBA" id="ARBA00022989"/>
    </source>
</evidence>
<feature type="transmembrane region" description="Helical" evidence="12">
    <location>
        <begin position="315"/>
        <end position="339"/>
    </location>
</feature>
<feature type="transmembrane region" description="Helical" evidence="12">
    <location>
        <begin position="389"/>
        <end position="408"/>
    </location>
</feature>
<dbReference type="InterPro" id="IPR000725">
    <property type="entry name" value="Olfact_rcpt"/>
</dbReference>
<reference evidence="14 15" key="1">
    <citation type="journal article" date="2013" name="Proc. Natl. Acad. Sci. U.S.A.">
        <title>The king cobra genome reveals dynamic gene evolution and adaptation in the snake venom system.</title>
        <authorList>
            <person name="Vonk F.J."/>
            <person name="Casewell N.R."/>
            <person name="Henkel C.V."/>
            <person name="Heimberg A.M."/>
            <person name="Jansen H.J."/>
            <person name="McCleary R.J."/>
            <person name="Kerkkamp H.M."/>
            <person name="Vos R.A."/>
            <person name="Guerreiro I."/>
            <person name="Calvete J.J."/>
            <person name="Wuster W."/>
            <person name="Woods A.E."/>
            <person name="Logan J.M."/>
            <person name="Harrison R.A."/>
            <person name="Castoe T.A."/>
            <person name="de Koning A.P."/>
            <person name="Pollock D.D."/>
            <person name="Yandell M."/>
            <person name="Calderon D."/>
            <person name="Renjifo C."/>
            <person name="Currier R.B."/>
            <person name="Salgado D."/>
            <person name="Pla D."/>
            <person name="Sanz L."/>
            <person name="Hyder A.S."/>
            <person name="Ribeiro J.M."/>
            <person name="Arntzen J.W."/>
            <person name="van den Thillart G.E."/>
            <person name="Boetzer M."/>
            <person name="Pirovano W."/>
            <person name="Dirks R.P."/>
            <person name="Spaink H.P."/>
            <person name="Duboule D."/>
            <person name="McGlinn E."/>
            <person name="Kini R.M."/>
            <person name="Richardson M.K."/>
        </authorList>
    </citation>
    <scope>NUCLEOTIDE SEQUENCE</scope>
    <source>
        <tissue evidence="14">Blood</tissue>
    </source>
</reference>
<keyword evidence="5" id="KW-0552">Olfaction</keyword>
<evidence type="ECO:0000313" key="14">
    <source>
        <dbReference type="EMBL" id="ETE62331.1"/>
    </source>
</evidence>
<feature type="transmembrane region" description="Helical" evidence="12">
    <location>
        <begin position="88"/>
        <end position="110"/>
    </location>
</feature>
<keyword evidence="9 11" id="KW-0675">Receptor</keyword>
<evidence type="ECO:0000313" key="15">
    <source>
        <dbReference type="Proteomes" id="UP000018936"/>
    </source>
</evidence>
<dbReference type="PRINTS" id="PR00237">
    <property type="entry name" value="GPCRRHODOPSN"/>
</dbReference>
<dbReference type="OrthoDB" id="6147321at2759"/>
<feature type="domain" description="G-protein coupled receptors family 1 profile" evidence="13">
    <location>
        <begin position="157"/>
        <end position="406"/>
    </location>
</feature>
<dbReference type="EMBL" id="AZIM01003317">
    <property type="protein sequence ID" value="ETE62331.1"/>
    <property type="molecule type" value="Genomic_DNA"/>
</dbReference>
<feature type="transmembrane region" description="Helical" evidence="12">
    <location>
        <begin position="215"/>
        <end position="236"/>
    </location>
</feature>